<feature type="domain" description="Malic enzyme N-terminal" evidence="12">
    <location>
        <begin position="87"/>
        <end position="269"/>
    </location>
</feature>
<dbReference type="InterPro" id="IPR012302">
    <property type="entry name" value="Malic_NAD-bd"/>
</dbReference>
<feature type="binding site" evidence="8">
    <location>
        <position position="470"/>
    </location>
    <ligand>
        <name>(S)-malate</name>
        <dbReference type="ChEBI" id="CHEBI:15589"/>
    </ligand>
</feature>
<evidence type="ECO:0000256" key="5">
    <source>
        <dbReference type="ARBA" id="ARBA00073308"/>
    </source>
</evidence>
<dbReference type="AlphaFoldDB" id="A0A3P1WWV3"/>
<dbReference type="InterPro" id="IPR001891">
    <property type="entry name" value="Malic_OxRdtase"/>
</dbReference>
<evidence type="ECO:0000256" key="1">
    <source>
        <dbReference type="ARBA" id="ARBA00001936"/>
    </source>
</evidence>
<feature type="binding site" evidence="8">
    <location>
        <position position="426"/>
    </location>
    <ligand>
        <name>(S)-malate</name>
        <dbReference type="ChEBI" id="CHEBI:15589"/>
    </ligand>
</feature>
<comment type="cofactor">
    <cofactor evidence="1">
        <name>Mn(2+)</name>
        <dbReference type="ChEBI" id="CHEBI:29035"/>
    </cofactor>
</comment>
<dbReference type="GO" id="GO:0005829">
    <property type="term" value="C:cytosol"/>
    <property type="evidence" value="ECO:0007669"/>
    <property type="project" value="TreeGrafter"/>
</dbReference>
<dbReference type="InterPro" id="IPR012301">
    <property type="entry name" value="Malic_N_dom"/>
</dbReference>
<feature type="binding site" evidence="9">
    <location>
        <position position="278"/>
    </location>
    <ligand>
        <name>a divalent metal cation</name>
        <dbReference type="ChEBI" id="CHEBI:60240"/>
    </ligand>
</feature>
<evidence type="ECO:0000256" key="2">
    <source>
        <dbReference type="ARBA" id="ARBA00008785"/>
    </source>
</evidence>
<proteinExistence type="inferred from homology"/>
<dbReference type="SMART" id="SM00919">
    <property type="entry name" value="Malic_M"/>
    <property type="match status" value="1"/>
</dbReference>
<feature type="binding site" evidence="9">
    <location>
        <position position="255"/>
    </location>
    <ligand>
        <name>a divalent metal cation</name>
        <dbReference type="ChEBI" id="CHEBI:60240"/>
    </ligand>
</feature>
<protein>
    <recommendedName>
        <fullName evidence="5">Putative malate oxidoreductase [NAD]</fullName>
    </recommendedName>
    <alternativeName>
        <fullName evidence="6">Malic enzyme</fullName>
    </alternativeName>
</protein>
<evidence type="ECO:0000256" key="10">
    <source>
        <dbReference type="RuleBase" id="RU003427"/>
    </source>
</evidence>
<dbReference type="PIRSF" id="PIRSF000106">
    <property type="entry name" value="ME"/>
    <property type="match status" value="1"/>
</dbReference>
<sequence length="569" mass="61448">MSSTGYEFLHTGRGEVLRIAARGRDVLNDPLTNLGTAFTPAQREALGLNGLLPPGHTTLETQARRVLAQLEAEPNDLSKNQFLQGLHNRNEVLFYKVLIDHIEDLLPVVYTPTIGEAIKAFSNYYHRPRGIFLSIDDPESMEDALQVYGHGRDDVDLIVVTDSEGILGIGDQGVGGIQIAVGKLAVYTAAAGIHPRRVLPVVLDVGTDNLDLLAYDGYLGLRHSRVRGARYDEFIDHFVQTASRLFPKAMIHWEDFGAGNAHRILARYHDEICTFNDDIEGTAAVVTAAAVAATRRSGVPLSEQRIVIFGAGSAGIGIAHLLCEVMKGEGVDLADARARFWGLGSRGLLREGIRMRDFQQPFARRRAELADWRLDRQGEVTLRDVVRNVRPTMLIGTSAQPGVFDESLVREMATHVASPIIMPLSNPTSLAEAQPADLLEWTAGRALIATGSPFPPITQGDVTHRIAQANNALVFPGLGLGVIVSRATRVTPGMLVAAANAVAAQVDIRTPGAGVLPPMAALRSVSARVALAVAQAAVRDGVACIELSDPVQQVLEAMWEPAYPRVEIV</sequence>
<keyword evidence="4" id="KW-0520">NAD</keyword>
<evidence type="ECO:0000256" key="6">
    <source>
        <dbReference type="ARBA" id="ARBA00082317"/>
    </source>
</evidence>
<dbReference type="Gene3D" id="3.40.50.10380">
    <property type="entry name" value="Malic enzyme, N-terminal domain"/>
    <property type="match status" value="1"/>
</dbReference>
<comment type="similarity">
    <text evidence="2 10">Belongs to the malic enzymes family.</text>
</comment>
<accession>A0A3P1WWV3</accession>
<dbReference type="Pfam" id="PF00390">
    <property type="entry name" value="malic"/>
    <property type="match status" value="1"/>
</dbReference>
<evidence type="ECO:0000256" key="8">
    <source>
        <dbReference type="PIRSR" id="PIRSR000106-2"/>
    </source>
</evidence>
<dbReference type="EMBL" id="RQYT01000006">
    <property type="protein sequence ID" value="RRD50398.1"/>
    <property type="molecule type" value="Genomic_DNA"/>
</dbReference>
<dbReference type="GO" id="GO:0006108">
    <property type="term" value="P:malate metabolic process"/>
    <property type="evidence" value="ECO:0007669"/>
    <property type="project" value="TreeGrafter"/>
</dbReference>
<evidence type="ECO:0000259" key="12">
    <source>
        <dbReference type="SMART" id="SM01274"/>
    </source>
</evidence>
<dbReference type="NCBIfam" id="NF010052">
    <property type="entry name" value="PRK13529.1"/>
    <property type="match status" value="1"/>
</dbReference>
<feature type="binding site" evidence="9">
    <location>
        <position position="254"/>
    </location>
    <ligand>
        <name>a divalent metal cation</name>
        <dbReference type="ChEBI" id="CHEBI:60240"/>
    </ligand>
</feature>
<dbReference type="PROSITE" id="PS00331">
    <property type="entry name" value="MALIC_ENZYMES"/>
    <property type="match status" value="1"/>
</dbReference>
<comment type="cofactor">
    <cofactor evidence="9">
        <name>Mg(2+)</name>
        <dbReference type="ChEBI" id="CHEBI:18420"/>
    </cofactor>
    <cofactor evidence="9">
        <name>Mn(2+)</name>
        <dbReference type="ChEBI" id="CHEBI:29035"/>
    </cofactor>
    <text evidence="9">Divalent metal cations. Prefers magnesium or manganese.</text>
</comment>
<dbReference type="InterPro" id="IPR046346">
    <property type="entry name" value="Aminoacid_DH-like_N_sf"/>
</dbReference>
<dbReference type="Gene3D" id="3.40.50.720">
    <property type="entry name" value="NAD(P)-binding Rossmann-like Domain"/>
    <property type="match status" value="1"/>
</dbReference>
<comment type="caution">
    <text evidence="13">The sequence shown here is derived from an EMBL/GenBank/DDBJ whole genome shotgun (WGS) entry which is preliminary data.</text>
</comment>
<dbReference type="FunFam" id="3.40.50.10380:FF:000001">
    <property type="entry name" value="NAD-dependent malic enzyme"/>
    <property type="match status" value="1"/>
</dbReference>
<dbReference type="InterPro" id="IPR015884">
    <property type="entry name" value="Malic_enzyme_CS"/>
</dbReference>
<dbReference type="PANTHER" id="PTHR23406:SF34">
    <property type="entry name" value="NAD-DEPENDENT MALIC ENZYME, MITOCHONDRIAL"/>
    <property type="match status" value="1"/>
</dbReference>
<dbReference type="SMART" id="SM01274">
    <property type="entry name" value="malic"/>
    <property type="match status" value="1"/>
</dbReference>
<dbReference type="OrthoDB" id="3314528at2"/>
<evidence type="ECO:0000256" key="9">
    <source>
        <dbReference type="PIRSR" id="PIRSR000106-3"/>
    </source>
</evidence>
<dbReference type="GO" id="GO:0016616">
    <property type="term" value="F:oxidoreductase activity, acting on the CH-OH group of donors, NAD or NADP as acceptor"/>
    <property type="evidence" value="ECO:0007669"/>
    <property type="project" value="InterPro"/>
</dbReference>
<reference evidence="13 14" key="1">
    <citation type="submission" date="2018-11" db="EMBL/GenBank/DDBJ databases">
        <title>Genomes From Bacteria Associated with the Canine Oral Cavity: a Test Case for Automated Genome-Based Taxonomic Assignment.</title>
        <authorList>
            <person name="Coil D.A."/>
            <person name="Jospin G."/>
            <person name="Darling A.E."/>
            <person name="Wallis C."/>
            <person name="Davis I.J."/>
            <person name="Harris S."/>
            <person name="Eisen J.A."/>
            <person name="Holcombe L.J."/>
            <person name="O'Flynn C."/>
        </authorList>
    </citation>
    <scope>NUCLEOTIDE SEQUENCE [LARGE SCALE GENOMIC DNA]</scope>
    <source>
        <strain evidence="13 14">OH2822_COT-296</strain>
    </source>
</reference>
<feature type="domain" description="Malic enzyme NAD-binding" evidence="11">
    <location>
        <begin position="279"/>
        <end position="538"/>
    </location>
</feature>
<evidence type="ECO:0000259" key="11">
    <source>
        <dbReference type="SMART" id="SM00919"/>
    </source>
</evidence>
<evidence type="ECO:0000313" key="14">
    <source>
        <dbReference type="Proteomes" id="UP000280935"/>
    </source>
</evidence>
<name>A0A3P1WWV3_9ACTN</name>
<feature type="active site" description="Proton donor" evidence="7">
    <location>
        <position position="110"/>
    </location>
</feature>
<dbReference type="GO" id="GO:0004470">
    <property type="term" value="F:malic enzyme activity"/>
    <property type="evidence" value="ECO:0007669"/>
    <property type="project" value="InterPro"/>
</dbReference>
<evidence type="ECO:0000313" key="13">
    <source>
        <dbReference type="EMBL" id="RRD50398.1"/>
    </source>
</evidence>
<gene>
    <name evidence="13" type="ORF">EII35_04405</name>
</gene>
<dbReference type="Pfam" id="PF03949">
    <property type="entry name" value="Malic_M"/>
    <property type="match status" value="1"/>
</dbReference>
<organism evidence="13 14">
    <name type="scientific">Arachnia propionica</name>
    <dbReference type="NCBI Taxonomy" id="1750"/>
    <lineage>
        <taxon>Bacteria</taxon>
        <taxon>Bacillati</taxon>
        <taxon>Actinomycetota</taxon>
        <taxon>Actinomycetes</taxon>
        <taxon>Propionibacteriales</taxon>
        <taxon>Propionibacteriaceae</taxon>
        <taxon>Arachnia</taxon>
    </lineage>
</organism>
<dbReference type="SUPFAM" id="SSF53223">
    <property type="entry name" value="Aminoacid dehydrogenase-like, N-terminal domain"/>
    <property type="match status" value="1"/>
</dbReference>
<feature type="active site" description="Proton acceptor" evidence="7">
    <location>
        <position position="183"/>
    </location>
</feature>
<evidence type="ECO:0000256" key="3">
    <source>
        <dbReference type="ARBA" id="ARBA00022723"/>
    </source>
</evidence>
<keyword evidence="3 9" id="KW-0479">Metal-binding</keyword>
<dbReference type="GO" id="GO:0051287">
    <property type="term" value="F:NAD binding"/>
    <property type="evidence" value="ECO:0007669"/>
    <property type="project" value="InterPro"/>
</dbReference>
<dbReference type="InterPro" id="IPR037062">
    <property type="entry name" value="Malic_N_dom_sf"/>
</dbReference>
<dbReference type="GO" id="GO:0046872">
    <property type="term" value="F:metal ion binding"/>
    <property type="evidence" value="ECO:0007669"/>
    <property type="project" value="UniProtKB-KW"/>
</dbReference>
<dbReference type="SUPFAM" id="SSF51735">
    <property type="entry name" value="NAD(P)-binding Rossmann-fold domains"/>
    <property type="match status" value="1"/>
</dbReference>
<evidence type="ECO:0000256" key="4">
    <source>
        <dbReference type="ARBA" id="ARBA00023027"/>
    </source>
</evidence>
<dbReference type="PRINTS" id="PR00072">
    <property type="entry name" value="MALOXRDTASE"/>
</dbReference>
<dbReference type="Proteomes" id="UP000280935">
    <property type="component" value="Unassembled WGS sequence"/>
</dbReference>
<evidence type="ECO:0000256" key="7">
    <source>
        <dbReference type="PIRSR" id="PIRSR000106-1"/>
    </source>
</evidence>
<dbReference type="RefSeq" id="WP_125227256.1">
    <property type="nucleotide sequence ID" value="NZ_RQYT01000006.1"/>
</dbReference>
<dbReference type="InterPro" id="IPR036291">
    <property type="entry name" value="NAD(P)-bd_dom_sf"/>
</dbReference>
<dbReference type="PANTHER" id="PTHR23406">
    <property type="entry name" value="MALIC ENZYME-RELATED"/>
    <property type="match status" value="1"/>
</dbReference>